<name>A0ABW7JTJ2_9NOCA</name>
<keyword evidence="8" id="KW-1185">Reference proteome</keyword>
<gene>
    <name evidence="5" type="ORF">ACHIPV_11400</name>
    <name evidence="3" type="ORF">ACHIPZ_16990</name>
    <name evidence="4" type="ORF">ACHIRB_29215</name>
</gene>
<evidence type="ECO:0000313" key="7">
    <source>
        <dbReference type="Proteomes" id="UP001609176"/>
    </source>
</evidence>
<evidence type="ECO:0000313" key="4">
    <source>
        <dbReference type="EMBL" id="MFH5232616.1"/>
    </source>
</evidence>
<keyword evidence="3" id="KW-0449">Lipoprotein</keyword>
<dbReference type="PROSITE" id="PS51257">
    <property type="entry name" value="PROKAR_LIPOPROTEIN"/>
    <property type="match status" value="1"/>
</dbReference>
<evidence type="ECO:0000256" key="2">
    <source>
        <dbReference type="SAM" id="MobiDB-lite"/>
    </source>
</evidence>
<proteinExistence type="predicted"/>
<dbReference type="EMBL" id="JBIMSO010000058">
    <property type="protein sequence ID" value="MFH5209879.1"/>
    <property type="molecule type" value="Genomic_DNA"/>
</dbReference>
<reference evidence="6 7" key="1">
    <citation type="submission" date="2024-10" db="EMBL/GenBank/DDBJ databases">
        <authorList>
            <person name="Riesco R."/>
        </authorList>
    </citation>
    <scope>NUCLEOTIDE SEQUENCE [LARGE SCALE GENOMIC DNA]</scope>
    <source>
        <strain evidence="5 7">NCIMB 15448</strain>
        <strain evidence="3 6">NCIMB 15449</strain>
        <strain evidence="4 8">NCIMB 15450</strain>
    </source>
</reference>
<dbReference type="Gene3D" id="3.40.1000.10">
    <property type="entry name" value="Mog1/PsbP, alpha/beta/alpha sandwich"/>
    <property type="match status" value="1"/>
</dbReference>
<feature type="compositionally biased region" description="Low complexity" evidence="2">
    <location>
        <begin position="31"/>
        <end position="52"/>
    </location>
</feature>
<dbReference type="EMBL" id="JBIMSP010000014">
    <property type="protein sequence ID" value="MFH5242485.1"/>
    <property type="molecule type" value="Genomic_DNA"/>
</dbReference>
<feature type="region of interest" description="Disordered" evidence="2">
    <location>
        <begin position="26"/>
        <end position="73"/>
    </location>
</feature>
<dbReference type="RefSeq" id="WP_395115567.1">
    <property type="nucleotide sequence ID" value="NZ_JBIMSN010000154.1"/>
</dbReference>
<protein>
    <submittedName>
        <fullName evidence="3">LpqN/LpqT family lipoprotein</fullName>
    </submittedName>
</protein>
<dbReference type="Pfam" id="PF10738">
    <property type="entry name" value="Lpp-LpqN"/>
    <property type="match status" value="1"/>
</dbReference>
<keyword evidence="1" id="KW-0732">Signal</keyword>
<dbReference type="Proteomes" id="UP001609219">
    <property type="component" value="Unassembled WGS sequence"/>
</dbReference>
<evidence type="ECO:0000256" key="1">
    <source>
        <dbReference type="ARBA" id="ARBA00022729"/>
    </source>
</evidence>
<evidence type="ECO:0000313" key="5">
    <source>
        <dbReference type="EMBL" id="MFH5242485.1"/>
    </source>
</evidence>
<evidence type="ECO:0000313" key="3">
    <source>
        <dbReference type="EMBL" id="MFH5209879.1"/>
    </source>
</evidence>
<dbReference type="Proteomes" id="UP001609176">
    <property type="component" value="Unassembled WGS sequence"/>
</dbReference>
<organism evidence="3 6">
    <name type="scientific">Antrihabitans spumae</name>
    <dbReference type="NCBI Taxonomy" id="3373370"/>
    <lineage>
        <taxon>Bacteria</taxon>
        <taxon>Bacillati</taxon>
        <taxon>Actinomycetota</taxon>
        <taxon>Actinomycetes</taxon>
        <taxon>Mycobacteriales</taxon>
        <taxon>Nocardiaceae</taxon>
        <taxon>Antrihabitans</taxon>
    </lineage>
</organism>
<comment type="caution">
    <text evidence="3">The sequence shown here is derived from an EMBL/GenBank/DDBJ whole genome shotgun (WGS) entry which is preliminary data.</text>
</comment>
<dbReference type="InterPro" id="IPR019674">
    <property type="entry name" value="Lipoprotein_LpqN/LpqT-like"/>
</dbReference>
<dbReference type="EMBL" id="JBIMSN010000154">
    <property type="protein sequence ID" value="MFH5232616.1"/>
    <property type="molecule type" value="Genomic_DNA"/>
</dbReference>
<sequence>MKHSKAGTAIVAAAAVAVSLSLVGCSEDSKSSSSSSTSSSAAATSKAESSAKTTEKKSKLAPRSSEAPGSGANKTIADYIVDNDITETVVHSGDAGSPTVGLPIPDGWEDANDKAPDVAYGAILYSGPEAGEYPVTVIAIMSKLDGNVDPDELLSFARGELQNLPGFEPLAAGTKTTFNDFPAFEYGGTYTGDNGEILVSAQKTVVVEGSDGTYVMQFNVDGAEEQIEVIKDVTTFIDENVTITP</sequence>
<accession>A0ABW7JTJ2</accession>
<dbReference type="Proteomes" id="UP001609175">
    <property type="component" value="Unassembled WGS sequence"/>
</dbReference>
<evidence type="ECO:0000313" key="6">
    <source>
        <dbReference type="Proteomes" id="UP001609175"/>
    </source>
</evidence>
<evidence type="ECO:0000313" key="8">
    <source>
        <dbReference type="Proteomes" id="UP001609219"/>
    </source>
</evidence>